<dbReference type="Proteomes" id="UP000092598">
    <property type="component" value="Chromosome"/>
</dbReference>
<evidence type="ECO:0000313" key="4">
    <source>
        <dbReference type="Proteomes" id="UP000092598"/>
    </source>
</evidence>
<dbReference type="InterPro" id="IPR013538">
    <property type="entry name" value="ASHA1/2-like_C"/>
</dbReference>
<accession>A0A1B1MBF1</accession>
<dbReference type="AlphaFoldDB" id="A0A1B1MBF1"/>
<dbReference type="InterPro" id="IPR023393">
    <property type="entry name" value="START-like_dom_sf"/>
</dbReference>
<dbReference type="SUPFAM" id="SSF55961">
    <property type="entry name" value="Bet v1-like"/>
    <property type="match status" value="1"/>
</dbReference>
<evidence type="ECO:0000313" key="3">
    <source>
        <dbReference type="EMBL" id="ANS65931.1"/>
    </source>
</evidence>
<dbReference type="RefSeq" id="WP_067434557.1">
    <property type="nucleotide sequence ID" value="NZ_CP016438.1"/>
</dbReference>
<dbReference type="Gene3D" id="3.30.530.20">
    <property type="match status" value="1"/>
</dbReference>
<gene>
    <name evidence="3" type="ORF">SLINC_3707</name>
</gene>
<proteinExistence type="inferred from homology"/>
<protein>
    <recommendedName>
        <fullName evidence="2">Activator of Hsp90 ATPase homologue 1/2-like C-terminal domain-containing protein</fullName>
    </recommendedName>
</protein>
<keyword evidence="4" id="KW-1185">Reference proteome</keyword>
<sequence>MSETSTVTIDGRPALRCERHLKHSRDKVWAAVTDPRQLSQWYPLRVTLLEPRAGGRITFDDGEGTTYTATVTHYDPPRLFAFDEHDPDGKEREFDDHLRIELSDEGSGCLLVLTHVLTDPSTAESASRGWQACLDALVAGLDGAG</sequence>
<reference evidence="3 4" key="1">
    <citation type="submission" date="2016-07" db="EMBL/GenBank/DDBJ databases">
        <title>Enhancement of antibiotic productionsby engineered nitrateutilization in actinobacteria.</title>
        <authorList>
            <person name="Meng S.C."/>
        </authorList>
    </citation>
    <scope>NUCLEOTIDE SEQUENCE [LARGE SCALE GENOMIC DNA]</scope>
    <source>
        <strain evidence="3 4">NRRL 2936</strain>
    </source>
</reference>
<dbReference type="CDD" id="cd08899">
    <property type="entry name" value="SRPBCC_CalC_Aha1-like_6"/>
    <property type="match status" value="1"/>
</dbReference>
<comment type="similarity">
    <text evidence="1">Belongs to the AHA1 family.</text>
</comment>
<evidence type="ECO:0000256" key="1">
    <source>
        <dbReference type="ARBA" id="ARBA00006817"/>
    </source>
</evidence>
<feature type="domain" description="Activator of Hsp90 ATPase homologue 1/2-like C-terminal" evidence="2">
    <location>
        <begin position="23"/>
        <end position="139"/>
    </location>
</feature>
<organism evidence="3 4">
    <name type="scientific">Streptomyces lincolnensis</name>
    <dbReference type="NCBI Taxonomy" id="1915"/>
    <lineage>
        <taxon>Bacteria</taxon>
        <taxon>Bacillati</taxon>
        <taxon>Actinomycetota</taxon>
        <taxon>Actinomycetes</taxon>
        <taxon>Kitasatosporales</taxon>
        <taxon>Streptomycetaceae</taxon>
        <taxon>Streptomyces</taxon>
    </lineage>
</organism>
<dbReference type="KEGG" id="sls:SLINC_3707"/>
<dbReference type="Pfam" id="PF08327">
    <property type="entry name" value="AHSA1"/>
    <property type="match status" value="1"/>
</dbReference>
<dbReference type="OrthoDB" id="9803476at2"/>
<dbReference type="EMBL" id="CP016438">
    <property type="protein sequence ID" value="ANS65931.1"/>
    <property type="molecule type" value="Genomic_DNA"/>
</dbReference>
<evidence type="ECO:0000259" key="2">
    <source>
        <dbReference type="Pfam" id="PF08327"/>
    </source>
</evidence>
<name>A0A1B1MBF1_STRLN</name>